<dbReference type="Proteomes" id="UP000823775">
    <property type="component" value="Unassembled WGS sequence"/>
</dbReference>
<name>A0ABS8T3C3_DATST</name>
<gene>
    <name evidence="2" type="ORF">HAX54_002065</name>
</gene>
<evidence type="ECO:0000313" key="2">
    <source>
        <dbReference type="EMBL" id="MCD7465875.1"/>
    </source>
</evidence>
<evidence type="ECO:0000256" key="1">
    <source>
        <dbReference type="SAM" id="MobiDB-lite"/>
    </source>
</evidence>
<protein>
    <submittedName>
        <fullName evidence="2">Uncharacterized protein</fullName>
    </submittedName>
</protein>
<keyword evidence="3" id="KW-1185">Reference proteome</keyword>
<feature type="compositionally biased region" description="Polar residues" evidence="1">
    <location>
        <begin position="74"/>
        <end position="88"/>
    </location>
</feature>
<evidence type="ECO:0000313" key="3">
    <source>
        <dbReference type="Proteomes" id="UP000823775"/>
    </source>
</evidence>
<sequence length="136" mass="14694">MNLSLSVLPIVMHITVNLPDETHIILKVRGPDSKTVAVSAKPCVLTLIEEDYDEESAASHVKRLLDIIACTTCFGPSNGNSGDNSEATNDTKRYKKSSKPRRNGKDKRSPSPPKGAAAATSSVDEDGSRQFLPEAW</sequence>
<proteinExistence type="predicted"/>
<organism evidence="2 3">
    <name type="scientific">Datura stramonium</name>
    <name type="common">Jimsonweed</name>
    <name type="synonym">Common thornapple</name>
    <dbReference type="NCBI Taxonomy" id="4076"/>
    <lineage>
        <taxon>Eukaryota</taxon>
        <taxon>Viridiplantae</taxon>
        <taxon>Streptophyta</taxon>
        <taxon>Embryophyta</taxon>
        <taxon>Tracheophyta</taxon>
        <taxon>Spermatophyta</taxon>
        <taxon>Magnoliopsida</taxon>
        <taxon>eudicotyledons</taxon>
        <taxon>Gunneridae</taxon>
        <taxon>Pentapetalae</taxon>
        <taxon>asterids</taxon>
        <taxon>lamiids</taxon>
        <taxon>Solanales</taxon>
        <taxon>Solanaceae</taxon>
        <taxon>Solanoideae</taxon>
        <taxon>Datureae</taxon>
        <taxon>Datura</taxon>
    </lineage>
</organism>
<feature type="region of interest" description="Disordered" evidence="1">
    <location>
        <begin position="74"/>
        <end position="136"/>
    </location>
</feature>
<accession>A0ABS8T3C3</accession>
<dbReference type="EMBL" id="JACEIK010001090">
    <property type="protein sequence ID" value="MCD7465875.1"/>
    <property type="molecule type" value="Genomic_DNA"/>
</dbReference>
<feature type="compositionally biased region" description="Basic residues" evidence="1">
    <location>
        <begin position="93"/>
        <end position="105"/>
    </location>
</feature>
<comment type="caution">
    <text evidence="2">The sequence shown here is derived from an EMBL/GenBank/DDBJ whole genome shotgun (WGS) entry which is preliminary data.</text>
</comment>
<reference evidence="2 3" key="1">
    <citation type="journal article" date="2021" name="BMC Genomics">
        <title>Datura genome reveals duplications of psychoactive alkaloid biosynthetic genes and high mutation rate following tissue culture.</title>
        <authorList>
            <person name="Rajewski A."/>
            <person name="Carter-House D."/>
            <person name="Stajich J."/>
            <person name="Litt A."/>
        </authorList>
    </citation>
    <scope>NUCLEOTIDE SEQUENCE [LARGE SCALE GENOMIC DNA]</scope>
    <source>
        <strain evidence="2">AR-01</strain>
    </source>
</reference>